<evidence type="ECO:0000256" key="1">
    <source>
        <dbReference type="SAM" id="SignalP"/>
    </source>
</evidence>
<gene>
    <name evidence="2" type="ORF">BT96DRAFT_1084039</name>
</gene>
<sequence length="63" mass="7076">MIYLHGLCLWIRICFQDLASRMANGEYVKPCNDAETQCSALLSDLNYASNKTEGSISSKKNMQ</sequence>
<evidence type="ECO:0000313" key="2">
    <source>
        <dbReference type="EMBL" id="KAE9386535.1"/>
    </source>
</evidence>
<feature type="chain" id="PRO_5025634745" evidence="1">
    <location>
        <begin position="26"/>
        <end position="63"/>
    </location>
</feature>
<dbReference type="Proteomes" id="UP000799118">
    <property type="component" value="Unassembled WGS sequence"/>
</dbReference>
<reference evidence="2" key="1">
    <citation type="journal article" date="2019" name="Environ. Microbiol.">
        <title>Fungal ecological strategies reflected in gene transcription - a case study of two litter decomposers.</title>
        <authorList>
            <person name="Barbi F."/>
            <person name="Kohler A."/>
            <person name="Barry K."/>
            <person name="Baskaran P."/>
            <person name="Daum C."/>
            <person name="Fauchery L."/>
            <person name="Ihrmark K."/>
            <person name="Kuo A."/>
            <person name="LaButti K."/>
            <person name="Lipzen A."/>
            <person name="Morin E."/>
            <person name="Grigoriev I.V."/>
            <person name="Henrissat B."/>
            <person name="Lindahl B."/>
            <person name="Martin F."/>
        </authorList>
    </citation>
    <scope>NUCLEOTIDE SEQUENCE</scope>
    <source>
        <strain evidence="2">JB14</strain>
    </source>
</reference>
<dbReference type="AlphaFoldDB" id="A0A6A4GMQ0"/>
<keyword evidence="3" id="KW-1185">Reference proteome</keyword>
<keyword evidence="1" id="KW-0732">Signal</keyword>
<evidence type="ECO:0000313" key="3">
    <source>
        <dbReference type="Proteomes" id="UP000799118"/>
    </source>
</evidence>
<protein>
    <submittedName>
        <fullName evidence="2">Uncharacterized protein</fullName>
    </submittedName>
</protein>
<dbReference type="EMBL" id="ML769870">
    <property type="protein sequence ID" value="KAE9386535.1"/>
    <property type="molecule type" value="Genomic_DNA"/>
</dbReference>
<organism evidence="2 3">
    <name type="scientific">Gymnopus androsaceus JB14</name>
    <dbReference type="NCBI Taxonomy" id="1447944"/>
    <lineage>
        <taxon>Eukaryota</taxon>
        <taxon>Fungi</taxon>
        <taxon>Dikarya</taxon>
        <taxon>Basidiomycota</taxon>
        <taxon>Agaricomycotina</taxon>
        <taxon>Agaricomycetes</taxon>
        <taxon>Agaricomycetidae</taxon>
        <taxon>Agaricales</taxon>
        <taxon>Marasmiineae</taxon>
        <taxon>Omphalotaceae</taxon>
        <taxon>Gymnopus</taxon>
    </lineage>
</organism>
<feature type="signal peptide" evidence="1">
    <location>
        <begin position="1"/>
        <end position="25"/>
    </location>
</feature>
<accession>A0A6A4GMQ0</accession>
<proteinExistence type="predicted"/>
<name>A0A6A4GMQ0_9AGAR</name>